<evidence type="ECO:0000313" key="2">
    <source>
        <dbReference type="Proteomes" id="UP000316775"/>
    </source>
</evidence>
<organism evidence="1 2">
    <name type="scientific">Flavobacterium flevense</name>
    <dbReference type="NCBI Taxonomy" id="983"/>
    <lineage>
        <taxon>Bacteria</taxon>
        <taxon>Pseudomonadati</taxon>
        <taxon>Bacteroidota</taxon>
        <taxon>Flavobacteriia</taxon>
        <taxon>Flavobacteriales</taxon>
        <taxon>Flavobacteriaceae</taxon>
        <taxon>Flavobacterium</taxon>
    </lineage>
</organism>
<protein>
    <submittedName>
        <fullName evidence="1">Uncharacterized protein</fullName>
    </submittedName>
</protein>
<gene>
    <name evidence="1" type="ORF">FFL01_30940</name>
</gene>
<sequence length="214" mass="24980">MPKIDNLSSGQIVGIPLNHNLGYIFCKIVNLMDYAEIDLSKTFHFLIYPFGYIENDIKLFSLPKFLNSEPLTGGIFIIDILPIINKNKWKIVGQTELLDYEKRVPDFRGFNPIVAKYETEATSWRYYEKGLATKWILAEYDAVKHLEDNTAYSHDLIEKRLSMEILRKSNIEIQKFYELKEWQDLAVYYNMLYTQPFCEIPNAMKGKVKSNNGA</sequence>
<dbReference type="Pfam" id="PF15428">
    <property type="entry name" value="Imm26"/>
    <property type="match status" value="1"/>
</dbReference>
<comment type="caution">
    <text evidence="1">The sequence shown here is derived from an EMBL/GenBank/DDBJ whole genome shotgun (WGS) entry which is preliminary data.</text>
</comment>
<proteinExistence type="predicted"/>
<dbReference type="AlphaFoldDB" id="A0A4Y4AZ44"/>
<reference evidence="1 2" key="1">
    <citation type="submission" date="2019-06" db="EMBL/GenBank/DDBJ databases">
        <title>Whole genome shotgun sequence of Flavobacterium flevense NBRC 14960.</title>
        <authorList>
            <person name="Hosoyama A."/>
            <person name="Uohara A."/>
            <person name="Ohji S."/>
            <person name="Ichikawa N."/>
        </authorList>
    </citation>
    <scope>NUCLEOTIDE SEQUENCE [LARGE SCALE GENOMIC DNA]</scope>
    <source>
        <strain evidence="1 2">NBRC 14960</strain>
    </source>
</reference>
<dbReference type="InterPro" id="IPR029278">
    <property type="entry name" value="Imm26"/>
</dbReference>
<dbReference type="STRING" id="983.SAMN05443543_11217"/>
<dbReference type="Proteomes" id="UP000316775">
    <property type="component" value="Unassembled WGS sequence"/>
</dbReference>
<accession>A0A4Y4AZ44</accession>
<dbReference type="EMBL" id="BJNP01000049">
    <property type="protein sequence ID" value="GEC73555.1"/>
    <property type="molecule type" value="Genomic_DNA"/>
</dbReference>
<dbReference type="RefSeq" id="WP_073246866.1">
    <property type="nucleotide sequence ID" value="NZ_BJNP01000049.1"/>
</dbReference>
<name>A0A4Y4AZ44_9FLAO</name>
<keyword evidence="2" id="KW-1185">Reference proteome</keyword>
<evidence type="ECO:0000313" key="1">
    <source>
        <dbReference type="EMBL" id="GEC73555.1"/>
    </source>
</evidence>
<dbReference type="OrthoDB" id="1345286at2"/>